<dbReference type="Proteomes" id="UP000523795">
    <property type="component" value="Unassembled WGS sequence"/>
</dbReference>
<proteinExistence type="predicted"/>
<reference evidence="1 2" key="1">
    <citation type="submission" date="2020-04" db="EMBL/GenBank/DDBJ databases">
        <authorList>
            <person name="Liu S."/>
        </authorList>
    </citation>
    <scope>NUCLEOTIDE SEQUENCE [LARGE SCALE GENOMIC DNA]</scope>
    <source>
        <strain evidence="1 2">CGMCC 1.15091</strain>
    </source>
</reference>
<name>A0ABX1JLU3_9MICC</name>
<gene>
    <name evidence="1" type="ORF">HER39_06770</name>
</gene>
<protein>
    <submittedName>
        <fullName evidence="1">Secretion system protein E</fullName>
    </submittedName>
</protein>
<keyword evidence="2" id="KW-1185">Reference proteome</keyword>
<dbReference type="EMBL" id="JAAZSR010000076">
    <property type="protein sequence ID" value="NKX50275.1"/>
    <property type="molecule type" value="Genomic_DNA"/>
</dbReference>
<organism evidence="1 2">
    <name type="scientific">Arthrobacter deserti</name>
    <dbReference type="NCBI Taxonomy" id="1742687"/>
    <lineage>
        <taxon>Bacteria</taxon>
        <taxon>Bacillati</taxon>
        <taxon>Actinomycetota</taxon>
        <taxon>Actinomycetes</taxon>
        <taxon>Micrococcales</taxon>
        <taxon>Micrococcaceae</taxon>
        <taxon>Arthrobacter</taxon>
    </lineage>
</organism>
<feature type="non-terminal residue" evidence="1">
    <location>
        <position position="1"/>
    </location>
</feature>
<accession>A0ABX1JLU3</accession>
<evidence type="ECO:0000313" key="1">
    <source>
        <dbReference type="EMBL" id="NKX50275.1"/>
    </source>
</evidence>
<comment type="caution">
    <text evidence="1">The sequence shown here is derived from an EMBL/GenBank/DDBJ whole genome shotgun (WGS) entry which is preliminary data.</text>
</comment>
<sequence length="79" mass="7965">REALALQAGSALDLVIHLNRGEGGRRIQEIALLQPAGPGILEAVPALRGAAGGLEPGPGWQALALRLFPSAPGGKMPGP</sequence>
<evidence type="ECO:0000313" key="2">
    <source>
        <dbReference type="Proteomes" id="UP000523795"/>
    </source>
</evidence>